<feature type="region of interest" description="Disordered" evidence="8">
    <location>
        <begin position="1"/>
        <end position="56"/>
    </location>
</feature>
<dbReference type="PANTHER" id="PTHR21461">
    <property type="entry name" value="GLYCOSYLTRANSFERASE FAMILY 92 PROTEIN"/>
    <property type="match status" value="1"/>
</dbReference>
<dbReference type="OrthoDB" id="2526284at2759"/>
<protein>
    <submittedName>
        <fullName evidence="10">Pfam:DUF23</fullName>
    </submittedName>
</protein>
<keyword evidence="11" id="KW-1185">Reference proteome</keyword>
<dbReference type="EMBL" id="CAICTM010001081">
    <property type="protein sequence ID" value="CAB9520216.1"/>
    <property type="molecule type" value="Genomic_DNA"/>
</dbReference>
<evidence type="ECO:0000313" key="10">
    <source>
        <dbReference type="EMBL" id="CAB9520216.1"/>
    </source>
</evidence>
<evidence type="ECO:0000256" key="7">
    <source>
        <dbReference type="ARBA" id="ARBA00023136"/>
    </source>
</evidence>
<evidence type="ECO:0000256" key="6">
    <source>
        <dbReference type="ARBA" id="ARBA00022989"/>
    </source>
</evidence>
<feature type="region of interest" description="Disordered" evidence="8">
    <location>
        <begin position="173"/>
        <end position="196"/>
    </location>
</feature>
<evidence type="ECO:0000256" key="8">
    <source>
        <dbReference type="SAM" id="MobiDB-lite"/>
    </source>
</evidence>
<dbReference type="PANTHER" id="PTHR21461:SF69">
    <property type="entry name" value="GLYCOSYLTRANSFERASE FAMILY 92 PROTEIN"/>
    <property type="match status" value="1"/>
</dbReference>
<name>A0A9N8EJ57_9STRA</name>
<evidence type="ECO:0000256" key="5">
    <source>
        <dbReference type="ARBA" id="ARBA00022692"/>
    </source>
</evidence>
<evidence type="ECO:0000256" key="3">
    <source>
        <dbReference type="ARBA" id="ARBA00022676"/>
    </source>
</evidence>
<evidence type="ECO:0000313" key="11">
    <source>
        <dbReference type="Proteomes" id="UP001153069"/>
    </source>
</evidence>
<feature type="compositionally biased region" description="Low complexity" evidence="8">
    <location>
        <begin position="176"/>
        <end position="196"/>
    </location>
</feature>
<organism evidence="10 11">
    <name type="scientific">Seminavis robusta</name>
    <dbReference type="NCBI Taxonomy" id="568900"/>
    <lineage>
        <taxon>Eukaryota</taxon>
        <taxon>Sar</taxon>
        <taxon>Stramenopiles</taxon>
        <taxon>Ochrophyta</taxon>
        <taxon>Bacillariophyta</taxon>
        <taxon>Bacillariophyceae</taxon>
        <taxon>Bacillariophycidae</taxon>
        <taxon>Naviculales</taxon>
        <taxon>Naviculaceae</taxon>
        <taxon>Seminavis</taxon>
    </lineage>
</organism>
<accession>A0A9N8EJ57</accession>
<reference evidence="10" key="1">
    <citation type="submission" date="2020-06" db="EMBL/GenBank/DDBJ databases">
        <authorList>
            <consortium name="Plant Systems Biology data submission"/>
        </authorList>
    </citation>
    <scope>NUCLEOTIDE SEQUENCE</scope>
    <source>
        <strain evidence="10">D6</strain>
    </source>
</reference>
<sequence>MTQQTSTTCHQRSTSGGDNSINSSSIKNNMEGHDRRVLKKKTRKSQRRRSATSKKMTTEALVLSFSAPIVLWMVVFCLKGSIYNQFPDDNNLQNSKSAFFQPRKSASPPGEMLATDDRSLNHPAPGLSISEEAKKEAERALQEKLDHINKFYNSRRRMANDKEKAMVQGLVSDARGTPTGTHHTTTNGNGGSTTDTQPVKDQKILTAFMEPPFTLQEDVKPLPPRKTAESILETATFPKVHHCSSLIRDFGKSVVDNFPSKDPFLPWIHDFFPTNDGTMMKFIGQNKRNCETGEGTYVSMRHWKPQIALFQPVPVVMSTTTTTQDKEPSFRLADSFEHATAKETRFICRFHNSSQHSAISLSGFPFNYEFVTWRKNKRMLEDDTSKNSLNQSPFWLSQLLFSCPIPPEFQPMVRQGKHVVKDVPKLWVDVIPIRTPPRSNTFLLTQDQIGKEQFQQHSERWFQLNEWFGKNHTLPKIADSGRWANLPICHPPQPTTTTKPSSSVQLPTRADDNSNQNNLVNDLLPNKKLVACTWASASYHRRGNAVTVRDSHARLREWIIFHQLVGFDHFYIYDNSPIDATSNQSNDLEAVVSEFPSELVTYIRWPCTVCSNNRPMHKNPGDRSSQYAAEASCRERFGPFTEWMSALDTDEYLVPMKHDTWREFLVEMENKGVQVLKMKSSRGLPRHDLMESLADQRSCEIPQKRSAAVRKLKQTSCQEPMHNETFLKVYNCDYIKPPRPSRFARAMKQIYRPSYVLSHYVHYSTVTEDIALSWRNQSNVNSDSPLLDWKVAGSTKEVFLDELTQGTLIHARLHPMD</sequence>
<evidence type="ECO:0000256" key="9">
    <source>
        <dbReference type="SAM" id="Phobius"/>
    </source>
</evidence>
<feature type="compositionally biased region" description="Low complexity" evidence="8">
    <location>
        <begin position="19"/>
        <end position="29"/>
    </location>
</feature>
<evidence type="ECO:0000256" key="1">
    <source>
        <dbReference type="ARBA" id="ARBA00004167"/>
    </source>
</evidence>
<evidence type="ECO:0000256" key="2">
    <source>
        <dbReference type="ARBA" id="ARBA00007647"/>
    </source>
</evidence>
<dbReference type="Proteomes" id="UP001153069">
    <property type="component" value="Unassembled WGS sequence"/>
</dbReference>
<dbReference type="AlphaFoldDB" id="A0A9N8EJ57"/>
<keyword evidence="4" id="KW-0808">Transferase</keyword>
<comment type="subcellular location">
    <subcellularLocation>
        <location evidence="1">Membrane</location>
        <topology evidence="1">Single-pass membrane protein</topology>
    </subcellularLocation>
</comment>
<proteinExistence type="inferred from homology"/>
<keyword evidence="5 9" id="KW-0812">Transmembrane</keyword>
<keyword evidence="7 9" id="KW-0472">Membrane</keyword>
<comment type="similarity">
    <text evidence="2">Belongs to the glycosyltransferase 92 family.</text>
</comment>
<dbReference type="GO" id="GO:0005737">
    <property type="term" value="C:cytoplasm"/>
    <property type="evidence" value="ECO:0007669"/>
    <property type="project" value="TreeGrafter"/>
</dbReference>
<gene>
    <name evidence="10" type="ORF">SEMRO_1083_G239370.1</name>
</gene>
<dbReference type="Pfam" id="PF01697">
    <property type="entry name" value="Glyco_transf_92"/>
    <property type="match status" value="1"/>
</dbReference>
<feature type="compositionally biased region" description="Polar residues" evidence="8">
    <location>
        <begin position="1"/>
        <end position="18"/>
    </location>
</feature>
<comment type="caution">
    <text evidence="10">The sequence shown here is derived from an EMBL/GenBank/DDBJ whole genome shotgun (WGS) entry which is preliminary data.</text>
</comment>
<evidence type="ECO:0000256" key="4">
    <source>
        <dbReference type="ARBA" id="ARBA00022679"/>
    </source>
</evidence>
<feature type="compositionally biased region" description="Basic residues" evidence="8">
    <location>
        <begin position="36"/>
        <end position="52"/>
    </location>
</feature>
<keyword evidence="3" id="KW-0328">Glycosyltransferase</keyword>
<keyword evidence="6 9" id="KW-1133">Transmembrane helix</keyword>
<feature type="region of interest" description="Disordered" evidence="8">
    <location>
        <begin position="492"/>
        <end position="517"/>
    </location>
</feature>
<dbReference type="GO" id="GO:0016757">
    <property type="term" value="F:glycosyltransferase activity"/>
    <property type="evidence" value="ECO:0007669"/>
    <property type="project" value="UniProtKB-KW"/>
</dbReference>
<dbReference type="GO" id="GO:0016020">
    <property type="term" value="C:membrane"/>
    <property type="evidence" value="ECO:0007669"/>
    <property type="project" value="UniProtKB-SubCell"/>
</dbReference>
<feature type="transmembrane region" description="Helical" evidence="9">
    <location>
        <begin position="56"/>
        <end position="75"/>
    </location>
</feature>
<dbReference type="InterPro" id="IPR008166">
    <property type="entry name" value="Glyco_transf_92"/>
</dbReference>